<evidence type="ECO:0000256" key="5">
    <source>
        <dbReference type="ARBA" id="ARBA00010869"/>
    </source>
</evidence>
<dbReference type="Gene3D" id="3.40.50.1100">
    <property type="match status" value="2"/>
</dbReference>
<keyword evidence="7" id="KW-0460">Magnesium</keyword>
<evidence type="ECO:0000313" key="11">
    <source>
        <dbReference type="Proteomes" id="UP000887581"/>
    </source>
</evidence>
<dbReference type="CDD" id="cd01562">
    <property type="entry name" value="Thr-dehyd"/>
    <property type="match status" value="1"/>
</dbReference>
<dbReference type="PROSITE" id="PS00165">
    <property type="entry name" value="DEHYDRATASE_SER_THR"/>
    <property type="match status" value="1"/>
</dbReference>
<comment type="catalytic activity">
    <reaction evidence="9">
        <text>L-serine = pyruvate + NH4(+)</text>
        <dbReference type="Rhea" id="RHEA:19169"/>
        <dbReference type="ChEBI" id="CHEBI:15361"/>
        <dbReference type="ChEBI" id="CHEBI:28938"/>
        <dbReference type="ChEBI" id="CHEBI:33384"/>
        <dbReference type="EC" id="4.3.1.17"/>
    </reaction>
</comment>
<dbReference type="GO" id="GO:0018114">
    <property type="term" value="F:threonine racemase activity"/>
    <property type="evidence" value="ECO:0007669"/>
    <property type="project" value="TreeGrafter"/>
</dbReference>
<comment type="cofactor">
    <cofactor evidence="1">
        <name>Ca(2+)</name>
        <dbReference type="ChEBI" id="CHEBI:29108"/>
    </cofactor>
</comment>
<evidence type="ECO:0000256" key="8">
    <source>
        <dbReference type="ARBA" id="ARBA00022898"/>
    </source>
</evidence>
<dbReference type="SUPFAM" id="SSF53686">
    <property type="entry name" value="Tryptophan synthase beta subunit-like PLP-dependent enzymes"/>
    <property type="match status" value="1"/>
</dbReference>
<keyword evidence="11" id="KW-1185">Reference proteome</keyword>
<comment type="cofactor">
    <cofactor evidence="2">
        <name>pyridoxal 5'-phosphate</name>
        <dbReference type="ChEBI" id="CHEBI:597326"/>
    </cofactor>
</comment>
<reference evidence="12" key="1">
    <citation type="submission" date="2022-11" db="UniProtKB">
        <authorList>
            <consortium name="WormBaseParasite"/>
        </authorList>
    </citation>
    <scope>IDENTIFICATION</scope>
</reference>
<evidence type="ECO:0000256" key="6">
    <source>
        <dbReference type="ARBA" id="ARBA00012093"/>
    </source>
</evidence>
<proteinExistence type="inferred from homology"/>
<dbReference type="GO" id="GO:0005524">
    <property type="term" value="F:ATP binding"/>
    <property type="evidence" value="ECO:0007669"/>
    <property type="project" value="TreeGrafter"/>
</dbReference>
<feature type="domain" description="Tryptophan synthase beta chain-like PALP" evidence="10">
    <location>
        <begin position="16"/>
        <end position="278"/>
    </location>
</feature>
<evidence type="ECO:0000256" key="9">
    <source>
        <dbReference type="ARBA" id="ARBA00049406"/>
    </source>
</evidence>
<dbReference type="GO" id="GO:0030170">
    <property type="term" value="F:pyridoxal phosphate binding"/>
    <property type="evidence" value="ECO:0007669"/>
    <property type="project" value="InterPro"/>
</dbReference>
<dbReference type="InterPro" id="IPR036052">
    <property type="entry name" value="TrpB-like_PALP_sf"/>
</dbReference>
<evidence type="ECO:0000256" key="3">
    <source>
        <dbReference type="ARBA" id="ARBA00001936"/>
    </source>
</evidence>
<evidence type="ECO:0000256" key="7">
    <source>
        <dbReference type="ARBA" id="ARBA00022842"/>
    </source>
</evidence>
<accession>A0A915Q6G3</accession>
<comment type="similarity">
    <text evidence="5">Belongs to the serine/threonine dehydratase family.</text>
</comment>
<comment type="cofactor">
    <cofactor evidence="3">
        <name>Mn(2+)</name>
        <dbReference type="ChEBI" id="CHEBI:29035"/>
    </cofactor>
</comment>
<dbReference type="AlphaFoldDB" id="A0A915Q6G3"/>
<dbReference type="Proteomes" id="UP000887581">
    <property type="component" value="Unplaced"/>
</dbReference>
<dbReference type="InterPro" id="IPR000634">
    <property type="entry name" value="Ser/Thr_deHydtase_PyrdxlP-BS"/>
</dbReference>
<evidence type="ECO:0000259" key="10">
    <source>
        <dbReference type="Pfam" id="PF00291"/>
    </source>
</evidence>
<dbReference type="PANTHER" id="PTHR43050:SF1">
    <property type="entry name" value="SERINE RACEMASE"/>
    <property type="match status" value="1"/>
</dbReference>
<protein>
    <recommendedName>
        <fullName evidence="6">L-serine ammonia-lyase</fullName>
        <ecNumber evidence="6">4.3.1.17</ecNumber>
    </recommendedName>
</protein>
<dbReference type="WBParaSite" id="sdigi.contig91.g4107.t1">
    <property type="protein sequence ID" value="sdigi.contig91.g4107.t1"/>
    <property type="gene ID" value="sdigi.contig91.g4107"/>
</dbReference>
<evidence type="ECO:0000256" key="4">
    <source>
        <dbReference type="ARBA" id="ARBA00001946"/>
    </source>
</evidence>
<evidence type="ECO:0000256" key="2">
    <source>
        <dbReference type="ARBA" id="ARBA00001933"/>
    </source>
</evidence>
<dbReference type="GO" id="GO:0030378">
    <property type="term" value="F:serine racemase activity"/>
    <property type="evidence" value="ECO:0007669"/>
    <property type="project" value="TreeGrafter"/>
</dbReference>
<evidence type="ECO:0000313" key="12">
    <source>
        <dbReference type="WBParaSite" id="sdigi.contig91.g4107.t1"/>
    </source>
</evidence>
<organism evidence="11 12">
    <name type="scientific">Setaria digitata</name>
    <dbReference type="NCBI Taxonomy" id="48799"/>
    <lineage>
        <taxon>Eukaryota</taxon>
        <taxon>Metazoa</taxon>
        <taxon>Ecdysozoa</taxon>
        <taxon>Nematoda</taxon>
        <taxon>Chromadorea</taxon>
        <taxon>Rhabditida</taxon>
        <taxon>Spirurina</taxon>
        <taxon>Spiruromorpha</taxon>
        <taxon>Filarioidea</taxon>
        <taxon>Setariidae</taxon>
        <taxon>Setaria</taxon>
    </lineage>
</organism>
<dbReference type="GO" id="GO:0003941">
    <property type="term" value="F:L-serine ammonia-lyase activity"/>
    <property type="evidence" value="ECO:0007669"/>
    <property type="project" value="UniProtKB-EC"/>
</dbReference>
<dbReference type="GO" id="GO:0000287">
    <property type="term" value="F:magnesium ion binding"/>
    <property type="evidence" value="ECO:0007669"/>
    <property type="project" value="TreeGrafter"/>
</dbReference>
<dbReference type="EC" id="4.3.1.17" evidence="6"/>
<evidence type="ECO:0000256" key="1">
    <source>
        <dbReference type="ARBA" id="ARBA00001913"/>
    </source>
</evidence>
<dbReference type="Pfam" id="PF00291">
    <property type="entry name" value="PALP"/>
    <property type="match status" value="1"/>
</dbReference>
<dbReference type="GO" id="GO:0070179">
    <property type="term" value="P:D-serine biosynthetic process"/>
    <property type="evidence" value="ECO:0007669"/>
    <property type="project" value="TreeGrafter"/>
</dbReference>
<sequence>MFSIDDISAASERINGIIHKTPVMTSNYIDNLCGMKVYFKCEHLQKTGSFKARGALNAITHSSGNFGQALAWAAKIHDIPCVVVSPNDAPKSKLEAIEGYGAKIVLCEPKDREMVCENLRSGDRHIERVDPFDDYRVMAGQGTVALELLEQVPDLDALLVAVGGGGLCSGIVVAAKEIKPNIKVFCVEPEGKNLQQSFDSFKRMWDSDADPVKTIADGIRVLRIGEKCFSPISEKCEKKVFTVQVVEPTGAVSLAALLKYKDQLTAQNLKKIGAILCGGNIDLERLSSFF</sequence>
<keyword evidence="8" id="KW-0663">Pyridoxal phosphate</keyword>
<dbReference type="InterPro" id="IPR001926">
    <property type="entry name" value="TrpB-like_PALP"/>
</dbReference>
<dbReference type="PANTHER" id="PTHR43050">
    <property type="entry name" value="SERINE / THREONINE RACEMASE FAMILY MEMBER"/>
    <property type="match status" value="1"/>
</dbReference>
<name>A0A915Q6G3_9BILA</name>
<comment type="cofactor">
    <cofactor evidence="4">
        <name>Mg(2+)</name>
        <dbReference type="ChEBI" id="CHEBI:18420"/>
    </cofactor>
</comment>